<dbReference type="Pfam" id="PF21941">
    <property type="entry name" value="SMEK_N"/>
    <property type="match status" value="1"/>
</dbReference>
<feature type="domain" description="SMEK" evidence="1">
    <location>
        <begin position="9"/>
        <end position="151"/>
    </location>
</feature>
<evidence type="ECO:0000313" key="2">
    <source>
        <dbReference type="EMBL" id="KTW00675.1"/>
    </source>
</evidence>
<dbReference type="Gene3D" id="3.40.50.300">
    <property type="entry name" value="P-loop containing nucleotide triphosphate hydrolases"/>
    <property type="match status" value="1"/>
</dbReference>
<evidence type="ECO:0000313" key="3">
    <source>
        <dbReference type="Proteomes" id="UP000073923"/>
    </source>
</evidence>
<dbReference type="EMBL" id="LDTF01000009">
    <property type="protein sequence ID" value="KTW00675.1"/>
    <property type="molecule type" value="Genomic_DNA"/>
</dbReference>
<name>A0A147IYF8_9SPHN</name>
<organism evidence="2 3">
    <name type="scientific">Sphingomonas yabuuchiae</name>
    <dbReference type="NCBI Taxonomy" id="172044"/>
    <lineage>
        <taxon>Bacteria</taxon>
        <taxon>Pseudomonadati</taxon>
        <taxon>Pseudomonadota</taxon>
        <taxon>Alphaproteobacteria</taxon>
        <taxon>Sphingomonadales</taxon>
        <taxon>Sphingomonadaceae</taxon>
        <taxon>Sphingomonas</taxon>
    </lineage>
</organism>
<sequence>MNRDDHLNNIAKYVGRLEHEIRALNAVGRFDINSVAEDFLIPVIKLVFDCPDLQNLNNVRANFPAVDLGCTTNRIAFQVTTDGSSGKVEKTLEKFHQHRLDNTFDHLYVVALTEKQSSYTAKRLELAIGALAIPFDPAQHIVDWRDILARIRHLETSKLEAIDQYLAASWAKRDSNANFRDQLDKFLAFSTEKIEVEKTSRKYIPAIFVETYSTKEEMRLFANPLFFYRKIQDKLRRFSYDRLNASLRIAAQPELVSDVDASLLSAAPASFAELSAWLDRASDSIDVELAKVRPLSWYRGEGEAPYKPADPDSAGWMIARLQLEGAASGLTSRLNEARVLIDLIRNKIFLVTSMAGQGKTNFVCDLVENQFRLFAIPCLFIPARQLNGFAPGNRLFDYIAHNRYAPDGTKLHDYLTLFDQVAHDVQKPFVILIDGINEVTNLTSFNEELKAFCGAVCQYDWIKLVITCRSEFFDERFATMLNEPFAAHIHRVNDLRSKMTELSKARLLKAYLAHFSIKGSLQGQAKAFLENDLLLLRIFCERYEGSDIGYVTDIYKGDLFADYLRKKIDSFPQQHQAKALPTLFKIVAAMLAADDFSKLSVRDFTLEEHEIVRRFVEDDVILRREVESDGLAAAGDLAISFTYDELRDFVIAYRMVDRAAADQAQALTEILARLSSRPVYEGVYRYAYLLARRANNPAAIAACENATNFTEHFSLNVHLLPPAVQTSEDVARVKAILADAGATRRRRRIALFLLYRRDAAELLNISILIDHLNGLDEEEHATFIRAIFGGHRDYDPQAWRQSIDELVTDVGKDEGGRGLVRYAPHWLAFFLHAAAHAGWLERERVSTLFQEAGDAANCVEALALVRPAKTAAVQTLLADIAEPAGVPA</sequence>
<accession>A0A147IYF8</accession>
<reference evidence="2 3" key="1">
    <citation type="journal article" date="2016" name="Front. Microbiol.">
        <title>Genomic Resource of Rice Seed Associated Bacteria.</title>
        <authorList>
            <person name="Midha S."/>
            <person name="Bansal K."/>
            <person name="Sharma S."/>
            <person name="Kumar N."/>
            <person name="Patil P.P."/>
            <person name="Chaudhry V."/>
            <person name="Patil P.B."/>
        </authorList>
    </citation>
    <scope>NUCLEOTIDE SEQUENCE [LARGE SCALE GENOMIC DNA]</scope>
    <source>
        <strain evidence="2 3">NS355</strain>
    </source>
</reference>
<dbReference type="InterPro" id="IPR047740">
    <property type="entry name" value="SMEK_dom"/>
</dbReference>
<comment type="caution">
    <text evidence="2">The sequence shown here is derived from an EMBL/GenBank/DDBJ whole genome shotgun (WGS) entry which is preliminary data.</text>
</comment>
<dbReference type="OrthoDB" id="789223at2"/>
<evidence type="ECO:0000259" key="1">
    <source>
        <dbReference type="Pfam" id="PF21941"/>
    </source>
</evidence>
<dbReference type="NCBIfam" id="NF033859">
    <property type="entry name" value="SMEK_N"/>
    <property type="match status" value="1"/>
</dbReference>
<dbReference type="Proteomes" id="UP000073923">
    <property type="component" value="Unassembled WGS sequence"/>
</dbReference>
<gene>
    <name evidence="2" type="ORF">NS355_03380</name>
</gene>
<dbReference type="InterPro" id="IPR027417">
    <property type="entry name" value="P-loop_NTPase"/>
</dbReference>
<protein>
    <recommendedName>
        <fullName evidence="1">SMEK domain-containing protein</fullName>
    </recommendedName>
</protein>
<dbReference type="PATRIC" id="fig|172044.3.peg.3350"/>
<dbReference type="RefSeq" id="WP_058744390.1">
    <property type="nucleotide sequence ID" value="NZ_LDTF01000009.1"/>
</dbReference>
<proteinExistence type="predicted"/>
<dbReference type="AlphaFoldDB" id="A0A147IYF8"/>